<dbReference type="NCBIfam" id="NF047561">
    <property type="entry name" value="orf58_phage_fam"/>
    <property type="match status" value="1"/>
</dbReference>
<keyword evidence="2" id="KW-1185">Reference proteome</keyword>
<dbReference type="AlphaFoldDB" id="A0A261W0Y9"/>
<gene>
    <name evidence="1" type="ORF">CAL24_08395</name>
</gene>
<dbReference type="EMBL" id="NEVT01000003">
    <property type="protein sequence ID" value="OZI79919.1"/>
    <property type="molecule type" value="Genomic_DNA"/>
</dbReference>
<protein>
    <submittedName>
        <fullName evidence="1">Uncharacterized protein</fullName>
    </submittedName>
</protein>
<proteinExistence type="predicted"/>
<name>A0A261W0Y9_9BORD</name>
<evidence type="ECO:0000313" key="1">
    <source>
        <dbReference type="EMBL" id="OZI79919.1"/>
    </source>
</evidence>
<comment type="caution">
    <text evidence="1">The sequence shown here is derived from an EMBL/GenBank/DDBJ whole genome shotgun (WGS) entry which is preliminary data.</text>
</comment>
<evidence type="ECO:0000313" key="2">
    <source>
        <dbReference type="Proteomes" id="UP000215633"/>
    </source>
</evidence>
<accession>A0A261W0Y9</accession>
<organism evidence="1 2">
    <name type="scientific">Bordetella genomosp. 2</name>
    <dbReference type="NCBI Taxonomy" id="1983456"/>
    <lineage>
        <taxon>Bacteria</taxon>
        <taxon>Pseudomonadati</taxon>
        <taxon>Pseudomonadota</taxon>
        <taxon>Betaproteobacteria</taxon>
        <taxon>Burkholderiales</taxon>
        <taxon>Alcaligenaceae</taxon>
        <taxon>Bordetella</taxon>
    </lineage>
</organism>
<sequence length="304" mass="33647">MARFNRVYRLLMGKAGQTGVEITQPLRITFEIEKTTSEQPNPHKIRVYNLAAATRRAIEEPDLRCVLYAGYAEEHGPILMAAGAITFAYTAYDGPDVFTELEVRDGYVEIRDTAVSLGYGPGARASVIVREIARQMGLPLILEDDAPDRTWAHGFSFYGPARQALHKVVAGTGLEWSIQNQQLQVIARGGTTRRQAVVLAADSGLLGYPERTREGAREKAKVKDRDTGEIRQIVSAQQQREGWRVSSLLLPSINAGDLVKLESRSVQGFYRADGVRHVGDSAGGDWQTQLDLVDRYAPPKKKQP</sequence>
<dbReference type="Proteomes" id="UP000215633">
    <property type="component" value="Unassembled WGS sequence"/>
</dbReference>
<reference evidence="2" key="1">
    <citation type="submission" date="2017-05" db="EMBL/GenBank/DDBJ databases">
        <title>Complete and WGS of Bordetella genogroups.</title>
        <authorList>
            <person name="Spilker T."/>
            <person name="Lipuma J."/>
        </authorList>
    </citation>
    <scope>NUCLEOTIDE SEQUENCE [LARGE SCALE GENOMIC DNA]</scope>
    <source>
        <strain evidence="2">AU8256</strain>
    </source>
</reference>